<comment type="similarity">
    <text evidence="2 9">Belongs to the PNP/MTAP phosphorylase family.</text>
</comment>
<dbReference type="Pfam" id="PF01048">
    <property type="entry name" value="PNP_UDP_1"/>
    <property type="match status" value="1"/>
</dbReference>
<reference evidence="11 12" key="1">
    <citation type="journal article" date="2019" name="J. Hered.">
        <title>An Improved Genome Assembly for Drosophila navojoa, the Basal Species in the mojavensis Cluster.</title>
        <authorList>
            <person name="Vanderlinde T."/>
            <person name="Dupim E.G."/>
            <person name="Nazario-Yepiz N.O."/>
            <person name="Carvalho A.B."/>
        </authorList>
    </citation>
    <scope>NUCLEOTIDE SEQUENCE [LARGE SCALE GENOMIC DNA]</scope>
    <source>
        <strain evidence="11">Navoj_Jal97</strain>
        <tissue evidence="11">Whole organism</tissue>
    </source>
</reference>
<dbReference type="OMA" id="NIPTHHV"/>
<comment type="catalytic activity">
    <reaction evidence="8">
        <text>guanosine + phosphate = alpha-D-ribose 1-phosphate + guanine</text>
        <dbReference type="Rhea" id="RHEA:13233"/>
        <dbReference type="ChEBI" id="CHEBI:16235"/>
        <dbReference type="ChEBI" id="CHEBI:16750"/>
        <dbReference type="ChEBI" id="CHEBI:43474"/>
        <dbReference type="ChEBI" id="CHEBI:57720"/>
        <dbReference type="EC" id="2.4.2.1"/>
    </reaction>
</comment>
<dbReference type="GO" id="GO:0047975">
    <property type="term" value="F:guanosine phosphorylase activity"/>
    <property type="evidence" value="ECO:0007669"/>
    <property type="project" value="RHEA"/>
</dbReference>
<evidence type="ECO:0000256" key="6">
    <source>
        <dbReference type="ARBA" id="ARBA00023929"/>
    </source>
</evidence>
<evidence type="ECO:0000256" key="7">
    <source>
        <dbReference type="ARBA" id="ARBA00023950"/>
    </source>
</evidence>
<evidence type="ECO:0000256" key="5">
    <source>
        <dbReference type="ARBA" id="ARBA00023918"/>
    </source>
</evidence>
<organism evidence="11 12">
    <name type="scientific">Drosophila navojoa</name>
    <name type="common">Fruit fly</name>
    <dbReference type="NCBI Taxonomy" id="7232"/>
    <lineage>
        <taxon>Eukaryota</taxon>
        <taxon>Metazoa</taxon>
        <taxon>Ecdysozoa</taxon>
        <taxon>Arthropoda</taxon>
        <taxon>Hexapoda</taxon>
        <taxon>Insecta</taxon>
        <taxon>Pterygota</taxon>
        <taxon>Neoptera</taxon>
        <taxon>Endopterygota</taxon>
        <taxon>Diptera</taxon>
        <taxon>Brachycera</taxon>
        <taxon>Muscomorpha</taxon>
        <taxon>Ephydroidea</taxon>
        <taxon>Drosophilidae</taxon>
        <taxon>Drosophila</taxon>
    </lineage>
</organism>
<comment type="catalytic activity">
    <reaction evidence="5">
        <text>inosine + phosphate = alpha-D-ribose 1-phosphate + hypoxanthine</text>
        <dbReference type="Rhea" id="RHEA:27646"/>
        <dbReference type="ChEBI" id="CHEBI:17368"/>
        <dbReference type="ChEBI" id="CHEBI:17596"/>
        <dbReference type="ChEBI" id="CHEBI:43474"/>
        <dbReference type="ChEBI" id="CHEBI:57720"/>
        <dbReference type="EC" id="2.4.2.1"/>
    </reaction>
</comment>
<evidence type="ECO:0000259" key="10">
    <source>
        <dbReference type="Pfam" id="PF01048"/>
    </source>
</evidence>
<name>A0A484B7S3_DRONA</name>
<dbReference type="AlphaFoldDB" id="A0A484B7S3"/>
<dbReference type="NCBIfam" id="NF006054">
    <property type="entry name" value="PRK08202.1"/>
    <property type="match status" value="1"/>
</dbReference>
<dbReference type="NCBIfam" id="TIGR01697">
    <property type="entry name" value="PNPH-PUNA-XAPA"/>
    <property type="match status" value="1"/>
</dbReference>
<evidence type="ECO:0000256" key="2">
    <source>
        <dbReference type="ARBA" id="ARBA00006751"/>
    </source>
</evidence>
<dbReference type="KEGG" id="dnv:108654998"/>
<evidence type="ECO:0000313" key="11">
    <source>
        <dbReference type="EMBL" id="TDG44937.1"/>
    </source>
</evidence>
<comment type="catalytic activity">
    <reaction evidence="7">
        <text>2'-deoxyinosine + phosphate = 2-deoxy-alpha-D-ribose 1-phosphate + hypoxanthine</text>
        <dbReference type="Rhea" id="RHEA:27750"/>
        <dbReference type="ChEBI" id="CHEBI:17368"/>
        <dbReference type="ChEBI" id="CHEBI:28997"/>
        <dbReference type="ChEBI" id="CHEBI:43474"/>
        <dbReference type="ChEBI" id="CHEBI:57259"/>
        <dbReference type="EC" id="2.4.2.1"/>
    </reaction>
</comment>
<comment type="function">
    <text evidence="9">The purine nucleoside phosphorylases catalyze the phosphorolytic breakdown of the N-glycosidic bond in the beta-(deoxy)ribonucleoside molecules, with the formation of the corresponding free purine bases and pentose-1-phosphate.</text>
</comment>
<evidence type="ECO:0000256" key="8">
    <source>
        <dbReference type="ARBA" id="ARBA00023970"/>
    </source>
</evidence>
<protein>
    <recommendedName>
        <fullName evidence="9">Purine nucleoside phosphorylase</fullName>
        <ecNumber evidence="9">2.4.2.1</ecNumber>
    </recommendedName>
    <alternativeName>
        <fullName evidence="9">Inosine-guanosine phosphorylase</fullName>
    </alternativeName>
</protein>
<accession>A0A484B7S3</accession>
<dbReference type="UniPathway" id="UPA00606"/>
<dbReference type="PANTHER" id="PTHR11904:SF9">
    <property type="entry name" value="PURINE NUCLEOSIDE PHOSPHORYLASE-RELATED"/>
    <property type="match status" value="1"/>
</dbReference>
<keyword evidence="4 9" id="KW-0808">Transferase</keyword>
<keyword evidence="12" id="KW-1185">Reference proteome</keyword>
<evidence type="ECO:0000256" key="9">
    <source>
        <dbReference type="PIRNR" id="PIRNR000477"/>
    </source>
</evidence>
<dbReference type="InterPro" id="IPR000845">
    <property type="entry name" value="Nucleoside_phosphorylase_d"/>
</dbReference>
<evidence type="ECO:0000313" key="12">
    <source>
        <dbReference type="Proteomes" id="UP000295192"/>
    </source>
</evidence>
<comment type="catalytic activity">
    <reaction evidence="6">
        <text>2'-deoxyguanosine + phosphate = 2-deoxy-alpha-D-ribose 1-phosphate + guanine</text>
        <dbReference type="Rhea" id="RHEA:27738"/>
        <dbReference type="ChEBI" id="CHEBI:16235"/>
        <dbReference type="ChEBI" id="CHEBI:17172"/>
        <dbReference type="ChEBI" id="CHEBI:43474"/>
        <dbReference type="ChEBI" id="CHEBI:57259"/>
        <dbReference type="EC" id="2.4.2.1"/>
    </reaction>
</comment>
<dbReference type="Proteomes" id="UP000295192">
    <property type="component" value="Unassembled WGS sequence"/>
</dbReference>
<dbReference type="InterPro" id="IPR011268">
    <property type="entry name" value="Purine_phosphorylase"/>
</dbReference>
<dbReference type="Gene3D" id="3.40.50.1580">
    <property type="entry name" value="Nucleoside phosphorylase domain"/>
    <property type="match status" value="1"/>
</dbReference>
<comment type="caution">
    <text evidence="11">The sequence shown here is derived from an EMBL/GenBank/DDBJ whole genome shotgun (WGS) entry which is preliminary data.</text>
</comment>
<dbReference type="PIRSF" id="PIRSF000477">
    <property type="entry name" value="PurNPase"/>
    <property type="match status" value="1"/>
</dbReference>
<dbReference type="OrthoDB" id="10261782at2759"/>
<dbReference type="EC" id="2.4.2.1" evidence="9"/>
<evidence type="ECO:0000256" key="1">
    <source>
        <dbReference type="ARBA" id="ARBA00005058"/>
    </source>
</evidence>
<dbReference type="PANTHER" id="PTHR11904">
    <property type="entry name" value="METHYLTHIOADENOSINE/PURINE NUCLEOSIDE PHOSPHORYLASE"/>
    <property type="match status" value="1"/>
</dbReference>
<evidence type="ECO:0000256" key="3">
    <source>
        <dbReference type="ARBA" id="ARBA00022676"/>
    </source>
</evidence>
<sequence length="329" mass="36472">MNRNIKMCNRDCCELKTALQIRRMKLLIEKRLQEEANAKPKDIIETPQGELYSFDDVQKMANFIINRTEKKPKFGLILSSHVNMLADLVESPVVLQYTDIPKFPVSQLRGNNSKLFVGQIMGGTVIAAQGRMHFYEGNPVGSCTLPVRMFKLCGVEYLIIICSAGAVSAEHNVGDVVAIKDHINIMSWCGSCPLVGLNDARFGQRNPSIIDAYDEMLLAKTTEISREIGQDNRVKTGVYVCVGGPAYETAAEQRFFRKIGADVIGMSMVPEVIIAKHCGLKVLGLTLVTLPAHDVAVPAHNEYATLLMQGKKTCIELVSRIIYKIQNNL</sequence>
<dbReference type="SUPFAM" id="SSF53167">
    <property type="entry name" value="Purine and uridine phosphorylases"/>
    <property type="match status" value="1"/>
</dbReference>
<dbReference type="GO" id="GO:0009116">
    <property type="term" value="P:nucleoside metabolic process"/>
    <property type="evidence" value="ECO:0007669"/>
    <property type="project" value="InterPro"/>
</dbReference>
<comment type="pathway">
    <text evidence="1 9">Purine metabolism; purine nucleoside salvage.</text>
</comment>
<gene>
    <name evidence="11" type="ORF">AWZ03_008618</name>
</gene>
<feature type="domain" description="Nucleoside phosphorylase" evidence="10">
    <location>
        <begin position="75"/>
        <end position="322"/>
    </location>
</feature>
<dbReference type="GO" id="GO:0005737">
    <property type="term" value="C:cytoplasm"/>
    <property type="evidence" value="ECO:0007669"/>
    <property type="project" value="TreeGrafter"/>
</dbReference>
<dbReference type="CDD" id="cd09009">
    <property type="entry name" value="PNP-EcPNPII_like"/>
    <property type="match status" value="1"/>
</dbReference>
<proteinExistence type="inferred from homology"/>
<keyword evidence="3 9" id="KW-0328">Glycosyltransferase</keyword>
<dbReference type="GO" id="GO:0004731">
    <property type="term" value="F:purine-nucleoside phosphorylase activity"/>
    <property type="evidence" value="ECO:0007669"/>
    <property type="project" value="UniProtKB-EC"/>
</dbReference>
<dbReference type="InterPro" id="IPR035994">
    <property type="entry name" value="Nucleoside_phosphorylase_sf"/>
</dbReference>
<dbReference type="EMBL" id="LSRL02000090">
    <property type="protein sequence ID" value="TDG44937.1"/>
    <property type="molecule type" value="Genomic_DNA"/>
</dbReference>
<dbReference type="STRING" id="7232.A0A484B7S3"/>
<evidence type="ECO:0000256" key="4">
    <source>
        <dbReference type="ARBA" id="ARBA00022679"/>
    </source>
</evidence>